<evidence type="ECO:0000256" key="4">
    <source>
        <dbReference type="SAM" id="MobiDB-lite"/>
    </source>
</evidence>
<name>A0A915JLR1_ROMCU</name>
<keyword evidence="6" id="KW-1185">Reference proteome</keyword>
<keyword evidence="2" id="KW-0863">Zinc-finger</keyword>
<protein>
    <recommendedName>
        <fullName evidence="5">ZSWIM4-8 C-terminal domain-containing protein</fullName>
    </recommendedName>
</protein>
<proteinExistence type="predicted"/>
<evidence type="ECO:0000256" key="2">
    <source>
        <dbReference type="ARBA" id="ARBA00022771"/>
    </source>
</evidence>
<evidence type="ECO:0000256" key="3">
    <source>
        <dbReference type="ARBA" id="ARBA00022833"/>
    </source>
</evidence>
<dbReference type="InterPro" id="IPR048370">
    <property type="entry name" value="ZSWIM4-8_C"/>
</dbReference>
<dbReference type="PANTHER" id="PTHR22619:SF1">
    <property type="entry name" value="ZINC FINGER SWIM DOMAIN-CONTAINING PROTEIN 8"/>
    <property type="match status" value="1"/>
</dbReference>
<feature type="region of interest" description="Disordered" evidence="4">
    <location>
        <begin position="1"/>
        <end position="52"/>
    </location>
</feature>
<keyword evidence="3" id="KW-0862">Zinc</keyword>
<feature type="domain" description="ZSWIM4-8 C-terminal" evidence="5">
    <location>
        <begin position="274"/>
        <end position="480"/>
    </location>
</feature>
<evidence type="ECO:0000256" key="1">
    <source>
        <dbReference type="ARBA" id="ARBA00022723"/>
    </source>
</evidence>
<reference evidence="7" key="1">
    <citation type="submission" date="2022-11" db="UniProtKB">
        <authorList>
            <consortium name="WormBaseParasite"/>
        </authorList>
    </citation>
    <scope>IDENTIFICATION</scope>
</reference>
<dbReference type="GO" id="GO:0031462">
    <property type="term" value="C:Cul2-RING ubiquitin ligase complex"/>
    <property type="evidence" value="ECO:0007669"/>
    <property type="project" value="TreeGrafter"/>
</dbReference>
<dbReference type="WBParaSite" id="nRc.2.0.1.t27022-RA">
    <property type="protein sequence ID" value="nRc.2.0.1.t27022-RA"/>
    <property type="gene ID" value="nRc.2.0.1.g27022"/>
</dbReference>
<dbReference type="Proteomes" id="UP000887565">
    <property type="component" value="Unplaced"/>
</dbReference>
<accession>A0A915JLR1</accession>
<evidence type="ECO:0000313" key="7">
    <source>
        <dbReference type="WBParaSite" id="nRc.2.0.1.t27022-RA"/>
    </source>
</evidence>
<evidence type="ECO:0000259" key="5">
    <source>
        <dbReference type="Pfam" id="PF21055"/>
    </source>
</evidence>
<organism evidence="6 7">
    <name type="scientific">Romanomermis culicivorax</name>
    <name type="common">Nematode worm</name>
    <dbReference type="NCBI Taxonomy" id="13658"/>
    <lineage>
        <taxon>Eukaryota</taxon>
        <taxon>Metazoa</taxon>
        <taxon>Ecdysozoa</taxon>
        <taxon>Nematoda</taxon>
        <taxon>Enoplea</taxon>
        <taxon>Dorylaimia</taxon>
        <taxon>Mermithida</taxon>
        <taxon>Mermithoidea</taxon>
        <taxon>Mermithidae</taxon>
        <taxon>Romanomermis</taxon>
    </lineage>
</organism>
<feature type="compositionally biased region" description="Basic residues" evidence="4">
    <location>
        <begin position="21"/>
        <end position="34"/>
    </location>
</feature>
<dbReference type="GO" id="GO:0008270">
    <property type="term" value="F:zinc ion binding"/>
    <property type="evidence" value="ECO:0007669"/>
    <property type="project" value="UniProtKB-KW"/>
</dbReference>
<dbReference type="Pfam" id="PF21055">
    <property type="entry name" value="ZSWIM4-8_C"/>
    <property type="match status" value="1"/>
</dbReference>
<dbReference type="PANTHER" id="PTHR22619">
    <property type="entry name" value="ZINC FINGER SWIM DOMAIN CONTAINING PROTEIN 4, 5, 6"/>
    <property type="match status" value="1"/>
</dbReference>
<keyword evidence="1" id="KW-0479">Metal-binding</keyword>
<sequence length="490" mass="53728">MKDQAAPSPQSTTQPPVLPPGHHHGHHHHHHHIHLSKDRPYSGHPSGFASPDVSIIHQPQFLHHLPLFARPPPLHFQHLPPPQAGASPIDIGQQNRQPHNAGALFSVPPPSLLNSAAFVGRAPPPHSNAAATAAPIILPLAMTPYASPPNNGQQQNMPVYHQHMMRPQMFTPQATGGLMGAVAVAQSTFAKGINSPSSNQQTPILSTPVVPHHIPMTHNFQALQNRSSESNTNVAIPIINQTQPMAPPSSQQIQQQSAILLSSQAPACRDPGNKCYLYAAYRVGMLALETLGRRIHDERSYVKYAQNPPYGDDVKFLWKISRMLGSPYVQQFCSIAQQAVVSPFILWDLALETAMYFAGRPLPFPASPISTTNNASSFSAQAPPPSILSSSASQTVAPLNTQFLIKALTQPNAQPLMQRCIQMFYAAAHQKLSHPRFMQSDAEEVCILVRTAYLAFHHSNESFDNFMQSLRRQKACKKDLWNKLLNVLSG</sequence>
<dbReference type="AlphaFoldDB" id="A0A915JLR1"/>
<evidence type="ECO:0000313" key="6">
    <source>
        <dbReference type="Proteomes" id="UP000887565"/>
    </source>
</evidence>